<sequence length="278" mass="32292">MGYIGEDITDGRWQKIEYDNITDCCFYCKHQGHKEVECIVKKRDEENKKRKELEKNKTTKDNVQNLHTDVQVARDMDTDRRGVDYNQQRNPSTDIQQQGITDEWQVQRRRNNNQQVRFHSDKAVIQQHQPHTGMASITTKNTYIDLELQEGTSDDGVRETHIKQLQEQRYQYNVTEGNTVHRDQRNKQQRQEAPSNRNVQNVYKKAVVTNTEPGMETGEEASTSYHVQTGPLLHTSNIDEIRDVTGKQGLSPRGRKTVKQNKITSISKPNTRARSRGN</sequence>
<gene>
    <name evidence="2" type="ORF">EJD97_008292</name>
</gene>
<evidence type="ECO:0000256" key="1">
    <source>
        <dbReference type="SAM" id="MobiDB-lite"/>
    </source>
</evidence>
<comment type="caution">
    <text evidence="2">The sequence shown here is derived from an EMBL/GenBank/DDBJ whole genome shotgun (WGS) entry which is preliminary data.</text>
</comment>
<dbReference type="AlphaFoldDB" id="A0A6N2AKR8"/>
<evidence type="ECO:0000313" key="2">
    <source>
        <dbReference type="EMBL" id="TMW81701.1"/>
    </source>
</evidence>
<feature type="region of interest" description="Disordered" evidence="1">
    <location>
        <begin position="243"/>
        <end position="278"/>
    </location>
</feature>
<feature type="compositionally biased region" description="Basic and acidic residues" evidence="1">
    <location>
        <begin position="179"/>
        <end position="190"/>
    </location>
</feature>
<organism evidence="2">
    <name type="scientific">Solanum chilense</name>
    <name type="common">Tomato</name>
    <name type="synonym">Lycopersicon chilense</name>
    <dbReference type="NCBI Taxonomy" id="4083"/>
    <lineage>
        <taxon>Eukaryota</taxon>
        <taxon>Viridiplantae</taxon>
        <taxon>Streptophyta</taxon>
        <taxon>Embryophyta</taxon>
        <taxon>Tracheophyta</taxon>
        <taxon>Spermatophyta</taxon>
        <taxon>Magnoliopsida</taxon>
        <taxon>eudicotyledons</taxon>
        <taxon>Gunneridae</taxon>
        <taxon>Pentapetalae</taxon>
        <taxon>asterids</taxon>
        <taxon>lamiids</taxon>
        <taxon>Solanales</taxon>
        <taxon>Solanaceae</taxon>
        <taxon>Solanoideae</taxon>
        <taxon>Solaneae</taxon>
        <taxon>Solanum</taxon>
        <taxon>Solanum subgen. Lycopersicon</taxon>
    </lineage>
</organism>
<protein>
    <submittedName>
        <fullName evidence="2">Uncharacterized protein</fullName>
    </submittedName>
</protein>
<proteinExistence type="predicted"/>
<feature type="compositionally biased region" description="Polar residues" evidence="1">
    <location>
        <begin position="260"/>
        <end position="270"/>
    </location>
</feature>
<accession>A0A6N2AKR8</accession>
<name>A0A6N2AKR8_SOLCI</name>
<reference evidence="2" key="1">
    <citation type="submission" date="2019-05" db="EMBL/GenBank/DDBJ databases">
        <title>The de novo reference genome and transcriptome assemblies of the wild tomato species Solanum chilense.</title>
        <authorList>
            <person name="Stam R."/>
            <person name="Nosenko T."/>
            <person name="Hoerger A.C."/>
            <person name="Stephan W."/>
            <person name="Seidel M.A."/>
            <person name="Kuhn J.M.M."/>
            <person name="Haberer G."/>
            <person name="Tellier A."/>
        </authorList>
    </citation>
    <scope>NUCLEOTIDE SEQUENCE</scope>
    <source>
        <tissue evidence="2">Mature leaves</tissue>
    </source>
</reference>
<feature type="region of interest" description="Disordered" evidence="1">
    <location>
        <begin position="176"/>
        <end position="199"/>
    </location>
</feature>
<dbReference type="EMBL" id="RXGB01022178">
    <property type="protein sequence ID" value="TMW81701.1"/>
    <property type="molecule type" value="Genomic_DNA"/>
</dbReference>